<evidence type="ECO:0000313" key="4">
    <source>
        <dbReference type="Proteomes" id="UP000029868"/>
    </source>
</evidence>
<evidence type="ECO:0000259" key="2">
    <source>
        <dbReference type="Pfam" id="PF18945"/>
    </source>
</evidence>
<dbReference type="PANTHER" id="PTHR35565:SF3">
    <property type="entry name" value="TYPE VI SECRETION SYSTEM SHEATH PROTEIN TSSC1"/>
    <property type="match status" value="1"/>
</dbReference>
<feature type="domain" description="TssC1 N-terminal" evidence="1">
    <location>
        <begin position="66"/>
        <end position="374"/>
    </location>
</feature>
<comment type="caution">
    <text evidence="3">The sequence shown here is derived from an EMBL/GenBank/DDBJ whole genome shotgun (WGS) entry which is preliminary data.</text>
</comment>
<dbReference type="PANTHER" id="PTHR35565">
    <property type="entry name" value="CYTOPLASMIC PROTEIN-RELATED"/>
    <property type="match status" value="1"/>
</dbReference>
<dbReference type="InterPro" id="IPR044032">
    <property type="entry name" value="TssC1_C"/>
</dbReference>
<dbReference type="InterPro" id="IPR044031">
    <property type="entry name" value="TssC1_N"/>
</dbReference>
<dbReference type="EMBL" id="JQEC01000016">
    <property type="protein sequence ID" value="KGJ94817.1"/>
    <property type="molecule type" value="Genomic_DNA"/>
</dbReference>
<evidence type="ECO:0000313" key="3">
    <source>
        <dbReference type="EMBL" id="KGJ94817.1"/>
    </source>
</evidence>
<proteinExistence type="predicted"/>
<evidence type="ECO:0000259" key="1">
    <source>
        <dbReference type="Pfam" id="PF05943"/>
    </source>
</evidence>
<dbReference type="InterPro" id="IPR010269">
    <property type="entry name" value="T6SS_TssC-like"/>
</dbReference>
<dbReference type="AlphaFoldDB" id="A0A099KY50"/>
<gene>
    <name evidence="3" type="ORF">GAB14E_2051</name>
</gene>
<feature type="domain" description="TssC1 C-terminal" evidence="2">
    <location>
        <begin position="384"/>
        <end position="494"/>
    </location>
</feature>
<dbReference type="PATRIC" id="fig|28229.3.peg.1665"/>
<accession>A0A099KY50</accession>
<dbReference type="Proteomes" id="UP000029868">
    <property type="component" value="Unassembled WGS sequence"/>
</dbReference>
<protein>
    <submittedName>
        <fullName evidence="3">Type VI secretion protein, EvpB/VC_A0108 family</fullName>
    </submittedName>
</protein>
<sequence length="499" mass="56528">MSKPKSTLLDTTLLDSVLEQPTYITHLTQLLDEKDDSKALQYCIEHFVDKSKLTSAKTVRNALLRIVADLDEQINEQVNKIIHQPRLQKLEASWRGLWLLVKQAEGYRSIKIKMLNMAWTEVVKDISKAMEFDQSQLFQKIYSEEYGTPGGEPYGAIIGDYEISHRISKAHPTDDISTLAGIAQIAAASFSPFIASASSDLFGLDDFSGLGLPIDFDKVFSQTEYIKWNTLRKSADTRFIGLALPKILMRRPYQTTMGSYKGINFCEKSSRNGENNLWGNACYAFGCILIREFADIGWFGHIRGAPRNQLSGGIFKELAVDSHATDSNDIAVKPTTDVIITDGTEKNISELGFIPLCQGYLSPYTTFYNNQSIHKHQKYNTLDATTNAKISSMLQHVLCGARISHFIKLMVRDKIGSFVSAEKCEDHIRQWLMKYTTGSEDLDWEEQAKYPLKEGYVRVKEHPNKPGHFLCVIHIQPHYQLDQMVSELELVTELASFRK</sequence>
<reference evidence="3 4" key="1">
    <citation type="submission" date="2014-08" db="EMBL/GenBank/DDBJ databases">
        <title>Genomic and Phenotypic Diversity of Colwellia psychrerythraea strains from Disparate Marine Basins.</title>
        <authorList>
            <person name="Techtmann S.M."/>
            <person name="Stelling S.C."/>
            <person name="Utturkar S.M."/>
            <person name="Alshibli N."/>
            <person name="Harris A."/>
            <person name="Brown S.D."/>
            <person name="Hazen T.C."/>
        </authorList>
    </citation>
    <scope>NUCLEOTIDE SEQUENCE [LARGE SCALE GENOMIC DNA]</scope>
    <source>
        <strain evidence="3 4">GAB14E</strain>
    </source>
</reference>
<dbReference type="OrthoDB" id="9764000at2"/>
<dbReference type="Pfam" id="PF05943">
    <property type="entry name" value="VipB"/>
    <property type="match status" value="1"/>
</dbReference>
<dbReference type="Pfam" id="PF18945">
    <property type="entry name" value="VipB_2"/>
    <property type="match status" value="1"/>
</dbReference>
<name>A0A099KY50_COLPS</name>
<organism evidence="3 4">
    <name type="scientific">Colwellia psychrerythraea</name>
    <name type="common">Vibrio psychroerythus</name>
    <dbReference type="NCBI Taxonomy" id="28229"/>
    <lineage>
        <taxon>Bacteria</taxon>
        <taxon>Pseudomonadati</taxon>
        <taxon>Pseudomonadota</taxon>
        <taxon>Gammaproteobacteria</taxon>
        <taxon>Alteromonadales</taxon>
        <taxon>Colwelliaceae</taxon>
        <taxon>Colwellia</taxon>
    </lineage>
</organism>
<dbReference type="NCBIfam" id="TIGR03355">
    <property type="entry name" value="VI_chp_2"/>
    <property type="match status" value="1"/>
</dbReference>